<dbReference type="RefSeq" id="XP_014160937.1">
    <property type="nucleotide sequence ID" value="XM_014305462.1"/>
</dbReference>
<protein>
    <recommendedName>
        <fullName evidence="5">E2 binding domain-containing protein</fullName>
    </recommendedName>
</protein>
<keyword evidence="7" id="KW-1185">Reference proteome</keyword>
<keyword evidence="2" id="KW-0833">Ubl conjugation pathway</keyword>
<keyword evidence="3" id="KW-0067">ATP-binding</keyword>
<dbReference type="SUPFAM" id="SSF69572">
    <property type="entry name" value="Activating enzymes of the ubiquitin-like proteins"/>
    <property type="match status" value="1"/>
</dbReference>
<evidence type="ECO:0000256" key="1">
    <source>
        <dbReference type="ARBA" id="ARBA00022741"/>
    </source>
</evidence>
<accession>A0A0L0GDF3</accession>
<dbReference type="InterPro" id="IPR023318">
    <property type="entry name" value="Ub_act_enz_dom_a_sf"/>
</dbReference>
<dbReference type="InterPro" id="IPR014929">
    <property type="entry name" value="E2-binding"/>
</dbReference>
<dbReference type="OrthoDB" id="10255449at2759"/>
<sequence length="195" mass="21518">MGENKDLDTDDAEHTTWLFQQALARAEQFNIKGVTYRLTKGVVKNIIPAVASTNSTIAACCANETFKLATRCNPHMNNYAFINLIDGVYALPFEYEKDEDCIVCSKKPVTVKCASSSVTLQALIERILQQLNIKEISGMRASGNTLYMERPEPLRIATLPNLDKSLGELKLSSGIEVSITASELTHAVVVTVEYE</sequence>
<gene>
    <name evidence="6" type="ORF">SARC_00845</name>
</gene>
<dbReference type="GO" id="GO:0045116">
    <property type="term" value="P:protein neddylation"/>
    <property type="evidence" value="ECO:0007669"/>
    <property type="project" value="UniProtKB-UniPathway"/>
</dbReference>
<dbReference type="GO" id="GO:0019781">
    <property type="term" value="F:NEDD8 activating enzyme activity"/>
    <property type="evidence" value="ECO:0007669"/>
    <property type="project" value="InterPro"/>
</dbReference>
<evidence type="ECO:0000256" key="4">
    <source>
        <dbReference type="ARBA" id="ARBA00043952"/>
    </source>
</evidence>
<dbReference type="Gene3D" id="3.10.290.20">
    <property type="entry name" value="Ubiquitin-like 2 activating enzyme e1b. Chain: B, domain 3"/>
    <property type="match status" value="1"/>
</dbReference>
<dbReference type="AlphaFoldDB" id="A0A0L0GDF3"/>
<evidence type="ECO:0000313" key="7">
    <source>
        <dbReference type="Proteomes" id="UP000054560"/>
    </source>
</evidence>
<dbReference type="STRING" id="667725.A0A0L0GDF3"/>
<evidence type="ECO:0000259" key="5">
    <source>
        <dbReference type="SMART" id="SM01181"/>
    </source>
</evidence>
<feature type="domain" description="E2 binding" evidence="5">
    <location>
        <begin position="112"/>
        <end position="195"/>
    </location>
</feature>
<dbReference type="GO" id="GO:0005524">
    <property type="term" value="F:ATP binding"/>
    <property type="evidence" value="ECO:0007669"/>
    <property type="project" value="UniProtKB-KW"/>
</dbReference>
<keyword evidence="1" id="KW-0547">Nucleotide-binding</keyword>
<dbReference type="EMBL" id="KQ241625">
    <property type="protein sequence ID" value="KNC87035.1"/>
    <property type="molecule type" value="Genomic_DNA"/>
</dbReference>
<dbReference type="Proteomes" id="UP000054560">
    <property type="component" value="Unassembled WGS sequence"/>
</dbReference>
<dbReference type="eggNOG" id="KOG2015">
    <property type="taxonomic scope" value="Eukaryota"/>
</dbReference>
<evidence type="ECO:0000256" key="3">
    <source>
        <dbReference type="ARBA" id="ARBA00022840"/>
    </source>
</evidence>
<dbReference type="GeneID" id="25901349"/>
<dbReference type="Pfam" id="PF08825">
    <property type="entry name" value="E2_bind"/>
    <property type="match status" value="1"/>
</dbReference>
<dbReference type="UniPathway" id="UPA00885"/>
<dbReference type="SMART" id="SM01181">
    <property type="entry name" value="E2_bind"/>
    <property type="match status" value="1"/>
</dbReference>
<organism evidence="6 7">
    <name type="scientific">Sphaeroforma arctica JP610</name>
    <dbReference type="NCBI Taxonomy" id="667725"/>
    <lineage>
        <taxon>Eukaryota</taxon>
        <taxon>Ichthyosporea</taxon>
        <taxon>Ichthyophonida</taxon>
        <taxon>Sphaeroforma</taxon>
    </lineage>
</organism>
<proteinExistence type="predicted"/>
<comment type="pathway">
    <text evidence="4">Protein modification.</text>
</comment>
<evidence type="ECO:0000256" key="2">
    <source>
        <dbReference type="ARBA" id="ARBA00022786"/>
    </source>
</evidence>
<reference evidence="6 7" key="1">
    <citation type="submission" date="2011-02" db="EMBL/GenBank/DDBJ databases">
        <title>The Genome Sequence of Sphaeroforma arctica JP610.</title>
        <authorList>
            <consortium name="The Broad Institute Genome Sequencing Platform"/>
            <person name="Russ C."/>
            <person name="Cuomo C."/>
            <person name="Young S.K."/>
            <person name="Zeng Q."/>
            <person name="Gargeya S."/>
            <person name="Alvarado L."/>
            <person name="Berlin A."/>
            <person name="Chapman S.B."/>
            <person name="Chen Z."/>
            <person name="Freedman E."/>
            <person name="Gellesch M."/>
            <person name="Goldberg J."/>
            <person name="Griggs A."/>
            <person name="Gujja S."/>
            <person name="Heilman E."/>
            <person name="Heiman D."/>
            <person name="Howarth C."/>
            <person name="Mehta T."/>
            <person name="Neiman D."/>
            <person name="Pearson M."/>
            <person name="Roberts A."/>
            <person name="Saif S."/>
            <person name="Shea T."/>
            <person name="Shenoy N."/>
            <person name="Sisk P."/>
            <person name="Stolte C."/>
            <person name="Sykes S."/>
            <person name="White J."/>
            <person name="Yandava C."/>
            <person name="Burger G."/>
            <person name="Gray M.W."/>
            <person name="Holland P.W.H."/>
            <person name="King N."/>
            <person name="Lang F.B.F."/>
            <person name="Roger A.J."/>
            <person name="Ruiz-Trillo I."/>
            <person name="Haas B."/>
            <person name="Nusbaum C."/>
            <person name="Birren B."/>
        </authorList>
    </citation>
    <scope>NUCLEOTIDE SEQUENCE [LARGE SCALE GENOMIC DNA]</scope>
    <source>
        <strain evidence="6 7">JP610</strain>
    </source>
</reference>
<dbReference type="InterPro" id="IPR035985">
    <property type="entry name" value="Ubiquitin-activating_enz"/>
</dbReference>
<evidence type="ECO:0000313" key="6">
    <source>
        <dbReference type="EMBL" id="KNC87035.1"/>
    </source>
</evidence>
<dbReference type="Gene3D" id="1.10.10.520">
    <property type="entry name" value="Ubiquitin activating enzymes (Uba3). Chain: B, domain 2"/>
    <property type="match status" value="1"/>
</dbReference>
<name>A0A0L0GDF3_9EUKA</name>